<sequence>MMSSDTDMGAPDGRRVRGSALAASSSKASKTSMFMRIRQAQITGTSPSWNSVQDGAPRRATPMAAGAARMRLLGLPPVDALVPVMSKTHQRMLKQIRHLEDLLDNGKLVDIVVPLQTISRSIIPPSGTTTRKDDRDNFIQMGGPEVLLRITYAILEDDTMELFAGAHGSDTPPTNVAYSYQDESNANRRRARAPSTDAASQDKLTALAESMNFLRELCFIAPAVAERLGCDDHLTIVLFQLMSNGLFFEHAAGLAEEILSIREDSFDLSLVPNVQQIMLSFSTRQLAFFCRILALIVFEPEDRRLLENSRVIKSIELLRLRRERMQKTDNTVDRNHALLFQTPTVLHRFIVVLQLQNYFFSINPSYDPFSPELQSSTELAMLFSLEQHEEWAMFAQPLVAEVMDDAMHGRTLTSAPSDAAGFVHLSSTYFRSLLARSRLAMPAPGHTRSDVEVELMLKSISLAPFRVEVLFVICTLLSSKRKVDFQDTFANMGLVAILTQMFQRLEWNAPPASPPSQPLHGPGCECSMDASLKIQFLRLIHNFCDRDVQEQGNKLLLLTPEEQRSLRGHSGLDPLRAEKGLLCQIIDVLCDQPSDSIYRFWLASCVESFLRRASPDEQLFVARSPLLPALLKEILGAGFKPSGSLQSAFDLLGEMTKNNATTLVLFNDALDDLQFANLMHVVVTNLVDSNVFVRSLLLSVEHRAEDLALQPSLHRLFAFLDVNAVRLLRDLMGIVTMDDINHENICCLNTAVVMLVFEHRKQRLPGMLEALRQHDAEVGATPLCTNFRHLLWFWVQYYVPRGRDRLSLEHSSDMKFREWYAVVALLCADDGSPAALLPSPPTLPASPYSMYYTGPRPARV</sequence>
<evidence type="ECO:0000313" key="2">
    <source>
        <dbReference type="EMBL" id="OQR84403.1"/>
    </source>
</evidence>
<dbReference type="GO" id="GO:0031464">
    <property type="term" value="C:Cul4A-RING E3 ubiquitin ligase complex"/>
    <property type="evidence" value="ECO:0007669"/>
    <property type="project" value="InterPro"/>
</dbReference>
<dbReference type="GO" id="GO:0006511">
    <property type="term" value="P:ubiquitin-dependent protein catabolic process"/>
    <property type="evidence" value="ECO:0007669"/>
    <property type="project" value="InterPro"/>
</dbReference>
<name>A0A1V9YF71_ACHHY</name>
<dbReference type="PANTHER" id="PTHR31743:SF1">
    <property type="entry name" value="SHORT TRANSIENT RECEPTOR POTENTIAL CHANNEL 4-ASSOCIATED PROTEIN"/>
    <property type="match status" value="1"/>
</dbReference>
<evidence type="ECO:0008006" key="4">
    <source>
        <dbReference type="Google" id="ProtNLM"/>
    </source>
</evidence>
<dbReference type="STRING" id="1202772.A0A1V9YF71"/>
<comment type="caution">
    <text evidence="2">The sequence shown here is derived from an EMBL/GenBank/DDBJ whole genome shotgun (WGS) entry which is preliminary data.</text>
</comment>
<gene>
    <name evidence="2" type="ORF">ACHHYP_13426</name>
</gene>
<dbReference type="InterPro" id="IPR022162">
    <property type="entry name" value="TRPC4AP"/>
</dbReference>
<dbReference type="OrthoDB" id="1866965at2759"/>
<dbReference type="Pfam" id="PF12463">
    <property type="entry name" value="DUF3689"/>
    <property type="match status" value="1"/>
</dbReference>
<organism evidence="2 3">
    <name type="scientific">Achlya hypogyna</name>
    <name type="common">Oomycete</name>
    <name type="synonym">Protoachlya hypogyna</name>
    <dbReference type="NCBI Taxonomy" id="1202772"/>
    <lineage>
        <taxon>Eukaryota</taxon>
        <taxon>Sar</taxon>
        <taxon>Stramenopiles</taxon>
        <taxon>Oomycota</taxon>
        <taxon>Saprolegniomycetes</taxon>
        <taxon>Saprolegniales</taxon>
        <taxon>Achlyaceae</taxon>
        <taxon>Achlya</taxon>
    </lineage>
</organism>
<evidence type="ECO:0000256" key="1">
    <source>
        <dbReference type="SAM" id="MobiDB-lite"/>
    </source>
</evidence>
<reference evidence="2 3" key="1">
    <citation type="journal article" date="2014" name="Genome Biol. Evol.">
        <title>The secreted proteins of Achlya hypogyna and Thraustotheca clavata identify the ancestral oomycete secretome and reveal gene acquisitions by horizontal gene transfer.</title>
        <authorList>
            <person name="Misner I."/>
            <person name="Blouin N."/>
            <person name="Leonard G."/>
            <person name="Richards T.A."/>
            <person name="Lane C.E."/>
        </authorList>
    </citation>
    <scope>NUCLEOTIDE SEQUENCE [LARGE SCALE GENOMIC DNA]</scope>
    <source>
        <strain evidence="2 3">ATCC 48635</strain>
    </source>
</reference>
<dbReference type="AlphaFoldDB" id="A0A1V9YF71"/>
<dbReference type="GO" id="GO:0019902">
    <property type="term" value="F:phosphatase binding"/>
    <property type="evidence" value="ECO:0007669"/>
    <property type="project" value="TreeGrafter"/>
</dbReference>
<feature type="region of interest" description="Disordered" evidence="1">
    <location>
        <begin position="1"/>
        <end position="27"/>
    </location>
</feature>
<proteinExistence type="predicted"/>
<dbReference type="EMBL" id="JNBR01001869">
    <property type="protein sequence ID" value="OQR84403.1"/>
    <property type="molecule type" value="Genomic_DNA"/>
</dbReference>
<protein>
    <recommendedName>
        <fullName evidence="4">Short transient receptor potential channel 4-associated protein</fullName>
    </recommendedName>
</protein>
<dbReference type="Proteomes" id="UP000243579">
    <property type="component" value="Unassembled WGS sequence"/>
</dbReference>
<dbReference type="PANTHER" id="PTHR31743">
    <property type="entry name" value="TRANSIENT RECEPTOR POTENTIAL CHANNEL 4-ASSOCIATED PROTEIN TCPC4AP"/>
    <property type="match status" value="1"/>
</dbReference>
<accession>A0A1V9YF71</accession>
<evidence type="ECO:0000313" key="3">
    <source>
        <dbReference type="Proteomes" id="UP000243579"/>
    </source>
</evidence>
<keyword evidence="3" id="KW-1185">Reference proteome</keyword>